<gene>
    <name evidence="5" type="ORF">EAS64_12455</name>
</gene>
<dbReference type="SMART" id="SM00421">
    <property type="entry name" value="HTH_LUXR"/>
    <property type="match status" value="1"/>
</dbReference>
<evidence type="ECO:0000256" key="1">
    <source>
        <dbReference type="ARBA" id="ARBA00023015"/>
    </source>
</evidence>
<dbReference type="Proteomes" id="UP000460272">
    <property type="component" value="Unassembled WGS sequence"/>
</dbReference>
<dbReference type="PRINTS" id="PR00038">
    <property type="entry name" value="HTHLUXR"/>
</dbReference>
<proteinExistence type="predicted"/>
<dbReference type="PROSITE" id="PS50043">
    <property type="entry name" value="HTH_LUXR_2"/>
    <property type="match status" value="1"/>
</dbReference>
<dbReference type="RefSeq" id="WP_145853073.1">
    <property type="nucleotide sequence ID" value="NZ_RPFW01000002.1"/>
</dbReference>
<evidence type="ECO:0000259" key="4">
    <source>
        <dbReference type="PROSITE" id="PS50043"/>
    </source>
</evidence>
<reference evidence="5 6" key="1">
    <citation type="submission" date="2018-11" db="EMBL/GenBank/DDBJ databases">
        <title>Trebonia kvetii gen.nov., sp.nov., a novel acidophilic actinobacterium, and proposal of the new actinobacterial family Treboniaceae fam. nov.</title>
        <authorList>
            <person name="Rapoport D."/>
            <person name="Sagova-Mareckova M."/>
            <person name="Sedlacek I."/>
            <person name="Provaznik J."/>
            <person name="Kralova S."/>
            <person name="Pavlinic D."/>
            <person name="Benes V."/>
            <person name="Kopecky J."/>
        </authorList>
    </citation>
    <scope>NUCLEOTIDE SEQUENCE [LARGE SCALE GENOMIC DNA]</scope>
    <source>
        <strain evidence="5 6">15Tr583</strain>
    </source>
</reference>
<keyword evidence="6" id="KW-1185">Reference proteome</keyword>
<dbReference type="InterPro" id="IPR000792">
    <property type="entry name" value="Tscrpt_reg_LuxR_C"/>
</dbReference>
<keyword evidence="1" id="KW-0805">Transcription regulation</keyword>
<sequence length="115" mass="12461">MARRARKRAIAYGFLQAAAAAFDELGSVGWAEQVRAELARLGARPAPDSELTAAELRVAALAAEGMSNKQIAQQLFTAVHTVEVHLVHAYAKLGVRSRAQLASQLSRPRTKRPED</sequence>
<dbReference type="SUPFAM" id="SSF46894">
    <property type="entry name" value="C-terminal effector domain of the bipartite response regulators"/>
    <property type="match status" value="1"/>
</dbReference>
<evidence type="ECO:0000256" key="2">
    <source>
        <dbReference type="ARBA" id="ARBA00023125"/>
    </source>
</evidence>
<keyword evidence="3" id="KW-0804">Transcription</keyword>
<dbReference type="GO" id="GO:0006355">
    <property type="term" value="P:regulation of DNA-templated transcription"/>
    <property type="evidence" value="ECO:0007669"/>
    <property type="project" value="InterPro"/>
</dbReference>
<dbReference type="Pfam" id="PF00196">
    <property type="entry name" value="GerE"/>
    <property type="match status" value="1"/>
</dbReference>
<comment type="caution">
    <text evidence="5">The sequence shown here is derived from an EMBL/GenBank/DDBJ whole genome shotgun (WGS) entry which is preliminary data.</text>
</comment>
<dbReference type="PANTHER" id="PTHR44688:SF16">
    <property type="entry name" value="DNA-BINDING TRANSCRIPTIONAL ACTIVATOR DEVR_DOSR"/>
    <property type="match status" value="1"/>
</dbReference>
<accession>A0A6P2C2G8</accession>
<evidence type="ECO:0000313" key="6">
    <source>
        <dbReference type="Proteomes" id="UP000460272"/>
    </source>
</evidence>
<feature type="domain" description="HTH luxR-type" evidence="4">
    <location>
        <begin position="44"/>
        <end position="109"/>
    </location>
</feature>
<evidence type="ECO:0000256" key="3">
    <source>
        <dbReference type="ARBA" id="ARBA00023163"/>
    </source>
</evidence>
<dbReference type="CDD" id="cd06170">
    <property type="entry name" value="LuxR_C_like"/>
    <property type="match status" value="1"/>
</dbReference>
<dbReference type="InterPro" id="IPR016032">
    <property type="entry name" value="Sig_transdc_resp-reg_C-effctor"/>
</dbReference>
<dbReference type="GO" id="GO:0003677">
    <property type="term" value="F:DNA binding"/>
    <property type="evidence" value="ECO:0007669"/>
    <property type="project" value="UniProtKB-KW"/>
</dbReference>
<dbReference type="PANTHER" id="PTHR44688">
    <property type="entry name" value="DNA-BINDING TRANSCRIPTIONAL ACTIVATOR DEVR_DOSR"/>
    <property type="match status" value="1"/>
</dbReference>
<dbReference type="InterPro" id="IPR036388">
    <property type="entry name" value="WH-like_DNA-bd_sf"/>
</dbReference>
<organism evidence="5 6">
    <name type="scientific">Trebonia kvetii</name>
    <dbReference type="NCBI Taxonomy" id="2480626"/>
    <lineage>
        <taxon>Bacteria</taxon>
        <taxon>Bacillati</taxon>
        <taxon>Actinomycetota</taxon>
        <taxon>Actinomycetes</taxon>
        <taxon>Streptosporangiales</taxon>
        <taxon>Treboniaceae</taxon>
        <taxon>Trebonia</taxon>
    </lineage>
</organism>
<dbReference type="AlphaFoldDB" id="A0A6P2C2G8"/>
<name>A0A6P2C2G8_9ACTN</name>
<dbReference type="Gene3D" id="1.10.10.10">
    <property type="entry name" value="Winged helix-like DNA-binding domain superfamily/Winged helix DNA-binding domain"/>
    <property type="match status" value="1"/>
</dbReference>
<dbReference type="EMBL" id="RPFW01000002">
    <property type="protein sequence ID" value="TVZ05370.1"/>
    <property type="molecule type" value="Genomic_DNA"/>
</dbReference>
<keyword evidence="2" id="KW-0238">DNA-binding</keyword>
<evidence type="ECO:0000313" key="5">
    <source>
        <dbReference type="EMBL" id="TVZ05370.1"/>
    </source>
</evidence>
<dbReference type="OrthoDB" id="483at2"/>
<protein>
    <submittedName>
        <fullName evidence="5">LuxR family transcriptional regulator</fullName>
    </submittedName>
</protein>